<name>A0A1Y2D6R3_9PEZI</name>
<feature type="compositionally biased region" description="Polar residues" evidence="1">
    <location>
        <begin position="94"/>
        <end position="118"/>
    </location>
</feature>
<dbReference type="GeneID" id="63777776"/>
<feature type="region of interest" description="Disordered" evidence="1">
    <location>
        <begin position="70"/>
        <end position="135"/>
    </location>
</feature>
<dbReference type="AlphaFoldDB" id="A0A1Y2D6R3"/>
<feature type="compositionally biased region" description="Acidic residues" evidence="1">
    <location>
        <begin position="121"/>
        <end position="135"/>
    </location>
</feature>
<reference evidence="2 3" key="1">
    <citation type="submission" date="2016-07" db="EMBL/GenBank/DDBJ databases">
        <title>Pervasive Adenine N6-methylation of Active Genes in Fungi.</title>
        <authorList>
            <consortium name="DOE Joint Genome Institute"/>
            <person name="Mondo S.J."/>
            <person name="Dannebaum R.O."/>
            <person name="Kuo R.C."/>
            <person name="Labutti K."/>
            <person name="Haridas S."/>
            <person name="Kuo A."/>
            <person name="Salamov A."/>
            <person name="Ahrendt S.R."/>
            <person name="Lipzen A."/>
            <person name="Sullivan W."/>
            <person name="Andreopoulos W.B."/>
            <person name="Clum A."/>
            <person name="Lindquist E."/>
            <person name="Daum C."/>
            <person name="Ramamoorthy G.K."/>
            <person name="Gryganskyi A."/>
            <person name="Culley D."/>
            <person name="Magnuson J.K."/>
            <person name="James T.Y."/>
            <person name="O'Malley M.A."/>
            <person name="Stajich J.E."/>
            <person name="Spatafora J.W."/>
            <person name="Visel A."/>
            <person name="Grigoriev I.V."/>
        </authorList>
    </citation>
    <scope>NUCLEOTIDE SEQUENCE [LARGE SCALE GENOMIC DNA]</scope>
    <source>
        <strain evidence="2 3">CBS 129021</strain>
    </source>
</reference>
<evidence type="ECO:0000313" key="3">
    <source>
        <dbReference type="Proteomes" id="UP000193689"/>
    </source>
</evidence>
<evidence type="ECO:0000256" key="1">
    <source>
        <dbReference type="SAM" id="MobiDB-lite"/>
    </source>
</evidence>
<proteinExistence type="predicted"/>
<dbReference type="RefSeq" id="XP_040709419.1">
    <property type="nucleotide sequence ID" value="XM_040861564.1"/>
</dbReference>
<keyword evidence="3" id="KW-1185">Reference proteome</keyword>
<organism evidence="2 3">
    <name type="scientific">Pseudomassariella vexata</name>
    <dbReference type="NCBI Taxonomy" id="1141098"/>
    <lineage>
        <taxon>Eukaryota</taxon>
        <taxon>Fungi</taxon>
        <taxon>Dikarya</taxon>
        <taxon>Ascomycota</taxon>
        <taxon>Pezizomycotina</taxon>
        <taxon>Sordariomycetes</taxon>
        <taxon>Xylariomycetidae</taxon>
        <taxon>Amphisphaeriales</taxon>
        <taxon>Pseudomassariaceae</taxon>
        <taxon>Pseudomassariella</taxon>
    </lineage>
</organism>
<sequence>MQDAALLGYNVAMLTSTSAGQSTFDKLGFREIGTVRMFVWHPLPPSTQGRQSSLAGSGVLRFSKSASMQQGLTTKARLGDGAEKREAYRMLGEQTGQLTRQYQATKATESDEQLTGKTQAEEEDRDEEWQLVEHE</sequence>
<dbReference type="EMBL" id="MCFJ01000030">
    <property type="protein sequence ID" value="ORY54972.1"/>
    <property type="molecule type" value="Genomic_DNA"/>
</dbReference>
<dbReference type="Proteomes" id="UP000193689">
    <property type="component" value="Unassembled WGS sequence"/>
</dbReference>
<protein>
    <submittedName>
        <fullName evidence="2">Uncharacterized protein</fullName>
    </submittedName>
</protein>
<feature type="compositionally biased region" description="Basic and acidic residues" evidence="1">
    <location>
        <begin position="77"/>
        <end position="88"/>
    </location>
</feature>
<evidence type="ECO:0000313" key="2">
    <source>
        <dbReference type="EMBL" id="ORY54972.1"/>
    </source>
</evidence>
<accession>A0A1Y2D6R3</accession>
<comment type="caution">
    <text evidence="2">The sequence shown here is derived from an EMBL/GenBank/DDBJ whole genome shotgun (WGS) entry which is preliminary data.</text>
</comment>
<dbReference type="InParanoid" id="A0A1Y2D6R3"/>
<gene>
    <name evidence="2" type="ORF">BCR38DRAFT_453037</name>
</gene>